<proteinExistence type="predicted"/>
<comment type="caution">
    <text evidence="2">The sequence shown here is derived from an EMBL/GenBank/DDBJ whole genome shotgun (WGS) entry which is preliminary data.</text>
</comment>
<gene>
    <name evidence="2" type="ORF">EHYA_03730</name>
</gene>
<dbReference type="EMBL" id="BIFH01000019">
    <property type="protein sequence ID" value="GCD96046.1"/>
    <property type="molecule type" value="Genomic_DNA"/>
</dbReference>
<sequence>MSSTDSSPGRRLLLTGGSVFDGSGSAPREADVVVVDGRIAGVGTGLDGDDVIDVSGRTVLPGFIDCHVHVMLSDVDGRRIQQTPFSLMFFEAARNLRLTLEAGITTVRDAAGADYGLKRAVETGLIPGPRLLNAISMLSQTGGHGDGHQLSGIEAPFFPSHPGAPSGLIDGVDQARHKVRELVRARADWIKVSASGGVLSEDDLHHRQFRDDELAEIVAEAAAAGLDVMAHAHATEGIKAAVRHGARSVEHGVYLDDEAIDLMLRHGTWLVPTLAAPLAVVARAEADRTALPEEMVAKAHELVEVHAASFRRAVDAGVRIAMGTDTGVGVHGENLVELDLMAKAGMPPFEVLRSATAGAAQLLRLDHEIGAVRPGLVADLVVLDGPPDDLRGVSDRITTVLRAGRVAHRRASGAAADPQ</sequence>
<reference evidence="2 3" key="1">
    <citation type="submission" date="2018-12" db="EMBL/GenBank/DDBJ databases">
        <title>Draft genome sequence of Embleya hyalina NBRC 13850T.</title>
        <authorList>
            <person name="Komaki H."/>
            <person name="Hosoyama A."/>
            <person name="Kimura A."/>
            <person name="Ichikawa N."/>
            <person name="Tamura T."/>
        </authorList>
    </citation>
    <scope>NUCLEOTIDE SEQUENCE [LARGE SCALE GENOMIC DNA]</scope>
    <source>
        <strain evidence="2 3">NBRC 13850</strain>
    </source>
</reference>
<dbReference type="Pfam" id="PF01979">
    <property type="entry name" value="Amidohydro_1"/>
    <property type="match status" value="1"/>
</dbReference>
<dbReference type="Gene3D" id="3.20.20.140">
    <property type="entry name" value="Metal-dependent hydrolases"/>
    <property type="match status" value="1"/>
</dbReference>
<dbReference type="PANTHER" id="PTHR43135:SF3">
    <property type="entry name" value="ALPHA-D-RIBOSE 1-METHYLPHOSPHONATE 5-TRIPHOSPHATE DIPHOSPHATASE"/>
    <property type="match status" value="1"/>
</dbReference>
<dbReference type="RefSeq" id="WP_126638128.1">
    <property type="nucleotide sequence ID" value="NZ_BIFH01000019.1"/>
</dbReference>
<dbReference type="AlphaFoldDB" id="A0A401YN64"/>
<name>A0A401YN64_9ACTN</name>
<feature type="domain" description="Amidohydrolase-related" evidence="1">
    <location>
        <begin position="58"/>
        <end position="404"/>
    </location>
</feature>
<evidence type="ECO:0000259" key="1">
    <source>
        <dbReference type="Pfam" id="PF01979"/>
    </source>
</evidence>
<dbReference type="Gene3D" id="2.30.40.10">
    <property type="entry name" value="Urease, subunit C, domain 1"/>
    <property type="match status" value="1"/>
</dbReference>
<dbReference type="InterPro" id="IPR032466">
    <property type="entry name" value="Metal_Hydrolase"/>
</dbReference>
<dbReference type="GO" id="GO:0016810">
    <property type="term" value="F:hydrolase activity, acting on carbon-nitrogen (but not peptide) bonds"/>
    <property type="evidence" value="ECO:0007669"/>
    <property type="project" value="InterPro"/>
</dbReference>
<dbReference type="InterPro" id="IPR006680">
    <property type="entry name" value="Amidohydro-rel"/>
</dbReference>
<dbReference type="CDD" id="cd01299">
    <property type="entry name" value="Met_dep_hydrolase_A"/>
    <property type="match status" value="1"/>
</dbReference>
<dbReference type="InterPro" id="IPR011059">
    <property type="entry name" value="Metal-dep_hydrolase_composite"/>
</dbReference>
<keyword evidence="2" id="KW-0378">Hydrolase</keyword>
<evidence type="ECO:0000313" key="2">
    <source>
        <dbReference type="EMBL" id="GCD96046.1"/>
    </source>
</evidence>
<organism evidence="2 3">
    <name type="scientific">Embleya hyalina</name>
    <dbReference type="NCBI Taxonomy" id="516124"/>
    <lineage>
        <taxon>Bacteria</taxon>
        <taxon>Bacillati</taxon>
        <taxon>Actinomycetota</taxon>
        <taxon>Actinomycetes</taxon>
        <taxon>Kitasatosporales</taxon>
        <taxon>Streptomycetaceae</taxon>
        <taxon>Embleya</taxon>
    </lineage>
</organism>
<dbReference type="InterPro" id="IPR057744">
    <property type="entry name" value="OTAase-like"/>
</dbReference>
<accession>A0A401YN64</accession>
<dbReference type="InterPro" id="IPR051781">
    <property type="entry name" value="Metallo-dep_Hydrolase"/>
</dbReference>
<dbReference type="SUPFAM" id="SSF51338">
    <property type="entry name" value="Composite domain of metallo-dependent hydrolases"/>
    <property type="match status" value="1"/>
</dbReference>
<dbReference type="SUPFAM" id="SSF51556">
    <property type="entry name" value="Metallo-dependent hydrolases"/>
    <property type="match status" value="1"/>
</dbReference>
<evidence type="ECO:0000313" key="3">
    <source>
        <dbReference type="Proteomes" id="UP000286931"/>
    </source>
</evidence>
<keyword evidence="3" id="KW-1185">Reference proteome</keyword>
<dbReference type="Proteomes" id="UP000286931">
    <property type="component" value="Unassembled WGS sequence"/>
</dbReference>
<dbReference type="OrthoDB" id="3514520at2"/>
<protein>
    <submittedName>
        <fullName evidence="2">Hydrolase</fullName>
    </submittedName>
</protein>
<dbReference type="PANTHER" id="PTHR43135">
    <property type="entry name" value="ALPHA-D-RIBOSE 1-METHYLPHOSPHONATE 5-TRIPHOSPHATE DIPHOSPHATASE"/>
    <property type="match status" value="1"/>
</dbReference>